<protein>
    <submittedName>
        <fullName evidence="1">Uncharacterized protein</fullName>
    </submittedName>
</protein>
<dbReference type="AlphaFoldDB" id="A0A0R1XFC2"/>
<evidence type="ECO:0000313" key="2">
    <source>
        <dbReference type="Proteomes" id="UP000051412"/>
    </source>
</evidence>
<keyword evidence="2" id="KW-1185">Reference proteome</keyword>
<reference evidence="1 2" key="1">
    <citation type="journal article" date="2015" name="Genome Announc.">
        <title>Expanding the biotechnology potential of lactobacilli through comparative genomics of 213 strains and associated genera.</title>
        <authorList>
            <person name="Sun Z."/>
            <person name="Harris H.M."/>
            <person name="McCann A."/>
            <person name="Guo C."/>
            <person name="Argimon S."/>
            <person name="Zhang W."/>
            <person name="Yang X."/>
            <person name="Jeffery I.B."/>
            <person name="Cooney J.C."/>
            <person name="Kagawa T.F."/>
            <person name="Liu W."/>
            <person name="Song Y."/>
            <person name="Salvetti E."/>
            <person name="Wrobel A."/>
            <person name="Rasinkangas P."/>
            <person name="Parkhill J."/>
            <person name="Rea M.C."/>
            <person name="O'Sullivan O."/>
            <person name="Ritari J."/>
            <person name="Douillard F.P."/>
            <person name="Paul Ross R."/>
            <person name="Yang R."/>
            <person name="Briner A.E."/>
            <person name="Felis G.E."/>
            <person name="de Vos W.M."/>
            <person name="Barrangou R."/>
            <person name="Klaenhammer T.R."/>
            <person name="Caufield P.W."/>
            <person name="Cui Y."/>
            <person name="Zhang H."/>
            <person name="O'Toole P.W."/>
        </authorList>
    </citation>
    <scope>NUCLEOTIDE SEQUENCE [LARGE SCALE GENOMIC DNA]</scope>
    <source>
        <strain evidence="1 2">DSM 6035</strain>
    </source>
</reference>
<dbReference type="Proteomes" id="UP000051412">
    <property type="component" value="Unassembled WGS sequence"/>
</dbReference>
<sequence length="115" mass="13657">MQDLLAATVADKAWNRKQGRLIISRINKLFKNFPQTEYQVGINYYAPDKGYSLFFSIKKKGTYQRSIPLARYPNLSFTNLLAILTVVRQTYHFTFTYTNFTSEQRKQLYRKVDRQ</sequence>
<evidence type="ECO:0000313" key="1">
    <source>
        <dbReference type="EMBL" id="KRM25827.1"/>
    </source>
</evidence>
<accession>A0A0R1XFC2</accession>
<proteinExistence type="predicted"/>
<dbReference type="STRING" id="1423782.FD32_GL000659"/>
<dbReference type="EMBL" id="AZGM01000110">
    <property type="protein sequence ID" value="KRM25827.1"/>
    <property type="molecule type" value="Genomic_DNA"/>
</dbReference>
<comment type="caution">
    <text evidence="1">The sequence shown here is derived from an EMBL/GenBank/DDBJ whole genome shotgun (WGS) entry which is preliminary data.</text>
</comment>
<gene>
    <name evidence="1" type="ORF">FD32_GL000659</name>
</gene>
<name>A0A0R1XFC2_9LACO</name>
<organism evidence="1 2">
    <name type="scientific">Limosilactobacillus panis DSM 6035</name>
    <dbReference type="NCBI Taxonomy" id="1423782"/>
    <lineage>
        <taxon>Bacteria</taxon>
        <taxon>Bacillati</taxon>
        <taxon>Bacillota</taxon>
        <taxon>Bacilli</taxon>
        <taxon>Lactobacillales</taxon>
        <taxon>Lactobacillaceae</taxon>
        <taxon>Limosilactobacillus</taxon>
    </lineage>
</organism>